<dbReference type="SUPFAM" id="SSF161098">
    <property type="entry name" value="MetI-like"/>
    <property type="match status" value="1"/>
</dbReference>
<keyword evidence="3" id="KW-1003">Cell membrane</keyword>
<dbReference type="EMBL" id="SMRT01000011">
    <property type="protein sequence ID" value="TDF95230.1"/>
    <property type="molecule type" value="Genomic_DNA"/>
</dbReference>
<feature type="domain" description="ABC transmembrane type-1" evidence="8">
    <location>
        <begin position="76"/>
        <end position="291"/>
    </location>
</feature>
<feature type="transmembrane region" description="Helical" evidence="7">
    <location>
        <begin position="267"/>
        <end position="290"/>
    </location>
</feature>
<keyword evidence="6 7" id="KW-0472">Membrane</keyword>
<dbReference type="PANTHER" id="PTHR43227">
    <property type="entry name" value="BLL4140 PROTEIN"/>
    <property type="match status" value="1"/>
</dbReference>
<reference evidence="9 10" key="1">
    <citation type="submission" date="2019-03" db="EMBL/GenBank/DDBJ databases">
        <title>This is whole genome sequence of Paenibacillus sp MS74 strain.</title>
        <authorList>
            <person name="Trinh H.N."/>
        </authorList>
    </citation>
    <scope>NUCLEOTIDE SEQUENCE [LARGE SCALE GENOMIC DNA]</scope>
    <source>
        <strain evidence="9 10">MS74</strain>
    </source>
</reference>
<organism evidence="9 10">
    <name type="scientific">Paenibacillus piri</name>
    <dbReference type="NCBI Taxonomy" id="2547395"/>
    <lineage>
        <taxon>Bacteria</taxon>
        <taxon>Bacillati</taxon>
        <taxon>Bacillota</taxon>
        <taxon>Bacilli</taxon>
        <taxon>Bacillales</taxon>
        <taxon>Paenibacillaceae</taxon>
        <taxon>Paenibacillus</taxon>
    </lineage>
</organism>
<dbReference type="InterPro" id="IPR035906">
    <property type="entry name" value="MetI-like_sf"/>
</dbReference>
<dbReference type="GO" id="GO:0005886">
    <property type="term" value="C:plasma membrane"/>
    <property type="evidence" value="ECO:0007669"/>
    <property type="project" value="UniProtKB-SubCell"/>
</dbReference>
<accession>A0A4R5KLA1</accession>
<feature type="transmembrane region" description="Helical" evidence="7">
    <location>
        <begin position="221"/>
        <end position="244"/>
    </location>
</feature>
<comment type="subcellular location">
    <subcellularLocation>
        <location evidence="1 7">Cell membrane</location>
        <topology evidence="1 7">Multi-pass membrane protein</topology>
    </subcellularLocation>
</comment>
<keyword evidence="4 7" id="KW-0812">Transmembrane</keyword>
<feature type="transmembrane region" description="Helical" evidence="7">
    <location>
        <begin position="21"/>
        <end position="41"/>
    </location>
</feature>
<dbReference type="PANTHER" id="PTHR43227:SF7">
    <property type="entry name" value="ARABINOOLIGOSACCHARIDES TRANSPORT SYSTEM PERMEASE PROTEIN ARAP"/>
    <property type="match status" value="1"/>
</dbReference>
<dbReference type="AlphaFoldDB" id="A0A4R5KLA1"/>
<evidence type="ECO:0000256" key="5">
    <source>
        <dbReference type="ARBA" id="ARBA00022989"/>
    </source>
</evidence>
<sequence length="303" mass="34385">MAVNNSGRWIKRAFYSQHAAPYVFISPFVITFLLFQLYPIISSVIMSFQEIIPGETKFIGLKNYQDLNNEHFFKAIWNSLRYTFWSLVVLLPFPMLLAVFLNSTNMVAKNFFRSTLFMPALTSIIVGGAIFRLVFGTLETAPANVFLSLFGFESVKWTSSAGAGMFIMVALASWRWMGVNLIYFLSGLQSIPQELYEAAEMDGANRFTQFFRITLPLLKPVTVYVLTISIFGGFAMFTESFVFWNTQSPSDIGLTIVGYLYQQSFEFFNMGFGSAIGIAFLFIVLSINILQLLITGQFRKENE</sequence>
<evidence type="ECO:0000259" key="8">
    <source>
        <dbReference type="PROSITE" id="PS50928"/>
    </source>
</evidence>
<gene>
    <name evidence="9" type="ORF">E1757_21740</name>
</gene>
<evidence type="ECO:0000256" key="7">
    <source>
        <dbReference type="RuleBase" id="RU363032"/>
    </source>
</evidence>
<feature type="transmembrane region" description="Helical" evidence="7">
    <location>
        <begin position="82"/>
        <end position="103"/>
    </location>
</feature>
<protein>
    <submittedName>
        <fullName evidence="9">Sugar ABC transporter permease</fullName>
    </submittedName>
</protein>
<proteinExistence type="inferred from homology"/>
<dbReference type="OrthoDB" id="9785347at2"/>
<comment type="similarity">
    <text evidence="7">Belongs to the binding-protein-dependent transport system permease family.</text>
</comment>
<dbReference type="Proteomes" id="UP000295636">
    <property type="component" value="Unassembled WGS sequence"/>
</dbReference>
<comment type="caution">
    <text evidence="9">The sequence shown here is derived from an EMBL/GenBank/DDBJ whole genome shotgun (WGS) entry which is preliminary data.</text>
</comment>
<keyword evidence="5 7" id="KW-1133">Transmembrane helix</keyword>
<dbReference type="InterPro" id="IPR050809">
    <property type="entry name" value="UgpAE/MalFG_permease"/>
</dbReference>
<evidence type="ECO:0000256" key="2">
    <source>
        <dbReference type="ARBA" id="ARBA00022448"/>
    </source>
</evidence>
<feature type="transmembrane region" description="Helical" evidence="7">
    <location>
        <begin position="115"/>
        <end position="135"/>
    </location>
</feature>
<evidence type="ECO:0000256" key="4">
    <source>
        <dbReference type="ARBA" id="ARBA00022692"/>
    </source>
</evidence>
<dbReference type="PROSITE" id="PS50928">
    <property type="entry name" value="ABC_TM1"/>
    <property type="match status" value="1"/>
</dbReference>
<name>A0A4R5KLA1_9BACL</name>
<dbReference type="Gene3D" id="1.10.3720.10">
    <property type="entry name" value="MetI-like"/>
    <property type="match status" value="1"/>
</dbReference>
<evidence type="ECO:0000313" key="10">
    <source>
        <dbReference type="Proteomes" id="UP000295636"/>
    </source>
</evidence>
<feature type="transmembrane region" description="Helical" evidence="7">
    <location>
        <begin position="155"/>
        <end position="174"/>
    </location>
</feature>
<dbReference type="Pfam" id="PF00528">
    <property type="entry name" value="BPD_transp_1"/>
    <property type="match status" value="1"/>
</dbReference>
<dbReference type="InterPro" id="IPR000515">
    <property type="entry name" value="MetI-like"/>
</dbReference>
<dbReference type="GO" id="GO:0055085">
    <property type="term" value="P:transmembrane transport"/>
    <property type="evidence" value="ECO:0007669"/>
    <property type="project" value="InterPro"/>
</dbReference>
<evidence type="ECO:0000256" key="3">
    <source>
        <dbReference type="ARBA" id="ARBA00022475"/>
    </source>
</evidence>
<keyword evidence="10" id="KW-1185">Reference proteome</keyword>
<dbReference type="CDD" id="cd06261">
    <property type="entry name" value="TM_PBP2"/>
    <property type="match status" value="1"/>
</dbReference>
<evidence type="ECO:0000256" key="1">
    <source>
        <dbReference type="ARBA" id="ARBA00004651"/>
    </source>
</evidence>
<evidence type="ECO:0000256" key="6">
    <source>
        <dbReference type="ARBA" id="ARBA00023136"/>
    </source>
</evidence>
<keyword evidence="2 7" id="KW-0813">Transport</keyword>
<evidence type="ECO:0000313" key="9">
    <source>
        <dbReference type="EMBL" id="TDF95230.1"/>
    </source>
</evidence>